<keyword evidence="4" id="KW-0614">Plasmid</keyword>
<keyword evidence="2" id="KW-0472">Membrane</keyword>
<proteinExistence type="predicted"/>
<feature type="transmembrane region" description="Helical" evidence="2">
    <location>
        <begin position="38"/>
        <end position="58"/>
    </location>
</feature>
<feature type="domain" description="Conjugative transposon TraM C-terminal" evidence="3">
    <location>
        <begin position="280"/>
        <end position="427"/>
    </location>
</feature>
<evidence type="ECO:0000313" key="4">
    <source>
        <dbReference type="EMBL" id="ALJ01669.1"/>
    </source>
</evidence>
<name>A0A0P0D413_9BACT</name>
<dbReference type="EMBL" id="CP012644">
    <property type="protein sequence ID" value="ALJ01669.1"/>
    <property type="molecule type" value="Genomic_DNA"/>
</dbReference>
<feature type="compositionally biased region" description="Polar residues" evidence="1">
    <location>
        <begin position="211"/>
        <end position="224"/>
    </location>
</feature>
<feature type="region of interest" description="Disordered" evidence="1">
    <location>
        <begin position="152"/>
        <end position="254"/>
    </location>
</feature>
<geneLocation type="plasmid" evidence="4 5">
    <name>1</name>
</geneLocation>
<dbReference type="OrthoDB" id="866603at2"/>
<accession>A0A0P0D413</accession>
<evidence type="ECO:0000256" key="2">
    <source>
        <dbReference type="SAM" id="Phobius"/>
    </source>
</evidence>
<protein>
    <recommendedName>
        <fullName evidence="3">Conjugative transposon TraM C-terminal domain-containing protein</fullName>
    </recommendedName>
</protein>
<dbReference type="PATRIC" id="fig|512763.3.peg.4767"/>
<dbReference type="Proteomes" id="UP000061382">
    <property type="component" value="Plasmid 1"/>
</dbReference>
<keyword evidence="2" id="KW-0812">Transmembrane</keyword>
<organism evidence="4 5">
    <name type="scientific">Rufibacter tibetensis</name>
    <dbReference type="NCBI Taxonomy" id="512763"/>
    <lineage>
        <taxon>Bacteria</taxon>
        <taxon>Pseudomonadati</taxon>
        <taxon>Bacteroidota</taxon>
        <taxon>Cytophagia</taxon>
        <taxon>Cytophagales</taxon>
        <taxon>Hymenobacteraceae</taxon>
        <taxon>Rufibacter</taxon>
    </lineage>
</organism>
<dbReference type="KEGG" id="rti:DC20_21680"/>
<dbReference type="AlphaFoldDB" id="A0A0P0D413"/>
<dbReference type="Pfam" id="PF12508">
    <property type="entry name" value="Transposon_TraM"/>
    <property type="match status" value="1"/>
</dbReference>
<evidence type="ECO:0000259" key="3">
    <source>
        <dbReference type="Pfam" id="PF12508"/>
    </source>
</evidence>
<sequence>MEIIDENYHSGNLGETTPARDSHGYHRRKPLEEALREHWFQVLMGLVVVLFAGLFLWLRTAQSAARENIDPVAAASVNIEQAIPEVAIDRIENKTPSAILEEQRKLELEARNAAPQPTGEEVASAFVTDTSGQAARRQLRNGPQALRQSRAEAMEVRHSSVGHFRTGSHTAGSIPGRGRPIASNDPPQPQYDSDGTPFETNQEILRMLAASSPQTRQVYEQTTGRRYREPGKGNVSKPAPASQTPGSDGFYTYKASSGRFNPSAAGHNPADGPTPDAFFRCVVSGKQRIRSGSAVIMRLLEDAVISGVTFPRNMVFAGVAKVEANRVTLQIDRLGPTRVKADIYDLNYLPGIMIDPEKRVAKELDQGFGDLQRQASQEISTAIDRSASSANSVLGVAGRVAANVVSRPRTRQRQRDVLLPDGYPVLITSAAAGQMESAGL</sequence>
<keyword evidence="2" id="KW-1133">Transmembrane helix</keyword>
<feature type="compositionally biased region" description="Polar residues" evidence="1">
    <location>
        <begin position="190"/>
        <end position="203"/>
    </location>
</feature>
<evidence type="ECO:0000313" key="5">
    <source>
        <dbReference type="Proteomes" id="UP000061382"/>
    </source>
</evidence>
<gene>
    <name evidence="4" type="ORF">DC20_21680</name>
</gene>
<evidence type="ECO:0000256" key="1">
    <source>
        <dbReference type="SAM" id="MobiDB-lite"/>
    </source>
</evidence>
<dbReference type="InterPro" id="IPR055407">
    <property type="entry name" value="TraM_C"/>
</dbReference>
<feature type="region of interest" description="Disordered" evidence="1">
    <location>
        <begin position="1"/>
        <end position="25"/>
    </location>
</feature>
<keyword evidence="5" id="KW-1185">Reference proteome</keyword>
<reference evidence="4 5" key="1">
    <citation type="submission" date="2015-08" db="EMBL/GenBank/DDBJ databases">
        <title>Complete genome sequence of Rufibacter tibetensis strain 1351t, a radiation-resistant bacterium from tibet plateau.</title>
        <authorList>
            <person name="Dai J."/>
        </authorList>
    </citation>
    <scope>NUCLEOTIDE SEQUENCE [LARGE SCALE GENOMIC DNA]</scope>
    <source>
        <strain evidence="4 5">1351</strain>
        <plasmid evidence="4 5">1</plasmid>
    </source>
</reference>